<name>A0AA92V3E7_9BACT</name>
<dbReference type="InterPro" id="IPR000200">
    <property type="entry name" value="Peptidase_C10"/>
</dbReference>
<dbReference type="Proteomes" id="UP000284562">
    <property type="component" value="Unassembled WGS sequence"/>
</dbReference>
<dbReference type="EMBL" id="QRNN01000084">
    <property type="protein sequence ID" value="RHK46015.1"/>
    <property type="molecule type" value="Genomic_DNA"/>
</dbReference>
<dbReference type="Pfam" id="PF01640">
    <property type="entry name" value="Peptidase_C10"/>
    <property type="match status" value="1"/>
</dbReference>
<comment type="caution">
    <text evidence="1">The sequence shown here is derived from an EMBL/GenBank/DDBJ whole genome shotgun (WGS) entry which is preliminary data.</text>
</comment>
<reference evidence="1 2" key="1">
    <citation type="submission" date="2018-08" db="EMBL/GenBank/DDBJ databases">
        <title>A genome reference for cultivated species of the human gut microbiota.</title>
        <authorList>
            <person name="Zou Y."/>
            <person name="Xue W."/>
            <person name="Luo G."/>
        </authorList>
    </citation>
    <scope>NUCLEOTIDE SEQUENCE [LARGE SCALE GENOMIC DNA]</scope>
    <source>
        <strain evidence="1 2">AF43-2</strain>
    </source>
</reference>
<dbReference type="GO" id="GO:0006508">
    <property type="term" value="P:proteolysis"/>
    <property type="evidence" value="ECO:0007669"/>
    <property type="project" value="InterPro"/>
</dbReference>
<sequence length="44" mass="4717">MEPDAPFNKYTPNNYVTGCVATAGAIVMKHHAILPRAPEAIPIP</sequence>
<dbReference type="AlphaFoldDB" id="A0AA92V3E7"/>
<dbReference type="Gene3D" id="3.90.70.50">
    <property type="entry name" value="Peptidase C10, streptopain"/>
    <property type="match status" value="1"/>
</dbReference>
<evidence type="ECO:0000313" key="2">
    <source>
        <dbReference type="Proteomes" id="UP000284562"/>
    </source>
</evidence>
<protein>
    <submittedName>
        <fullName evidence="1">Uncharacterized protein</fullName>
    </submittedName>
</protein>
<gene>
    <name evidence="1" type="ORF">DW064_13945</name>
</gene>
<dbReference type="GO" id="GO:0008234">
    <property type="term" value="F:cysteine-type peptidase activity"/>
    <property type="evidence" value="ECO:0007669"/>
    <property type="project" value="InterPro"/>
</dbReference>
<evidence type="ECO:0000313" key="1">
    <source>
        <dbReference type="EMBL" id="RHK46015.1"/>
    </source>
</evidence>
<proteinExistence type="predicted"/>
<accession>A0AA92V3E7</accession>
<dbReference type="InterPro" id="IPR044934">
    <property type="entry name" value="Streptopain_sf"/>
</dbReference>
<organism evidence="1 2">
    <name type="scientific">Segatella copri</name>
    <dbReference type="NCBI Taxonomy" id="165179"/>
    <lineage>
        <taxon>Bacteria</taxon>
        <taxon>Pseudomonadati</taxon>
        <taxon>Bacteroidota</taxon>
        <taxon>Bacteroidia</taxon>
        <taxon>Bacteroidales</taxon>
        <taxon>Prevotellaceae</taxon>
        <taxon>Segatella</taxon>
    </lineage>
</organism>